<reference evidence="9" key="3">
    <citation type="submission" date="2025-09" db="UniProtKB">
        <authorList>
            <consortium name="Ensembl"/>
        </authorList>
    </citation>
    <scope>IDENTIFICATION</scope>
</reference>
<dbReference type="InterPro" id="IPR016186">
    <property type="entry name" value="C-type_lectin-like/link_sf"/>
</dbReference>
<feature type="region of interest" description="Disordered" evidence="6">
    <location>
        <begin position="32"/>
        <end position="69"/>
    </location>
</feature>
<feature type="compositionally biased region" description="Low complexity" evidence="6">
    <location>
        <begin position="108"/>
        <end position="125"/>
    </location>
</feature>
<feature type="chain" id="PRO_5043591216" evidence="7">
    <location>
        <begin position="27"/>
        <end position="295"/>
    </location>
</feature>
<dbReference type="Ensembl" id="ENSPNAT00000048043.1">
    <property type="protein sequence ID" value="ENSPNAP00000081725.1"/>
    <property type="gene ID" value="ENSPNAG00000027351.2"/>
</dbReference>
<dbReference type="InterPro" id="IPR016187">
    <property type="entry name" value="CTDL_fold"/>
</dbReference>
<feature type="compositionally biased region" description="Basic and acidic residues" evidence="6">
    <location>
        <begin position="52"/>
        <end position="69"/>
    </location>
</feature>
<protein>
    <submittedName>
        <fullName evidence="9">Mannose binding lectin 2</fullName>
    </submittedName>
</protein>
<keyword evidence="2" id="KW-0430">Lectin</keyword>
<dbReference type="PANTHER" id="PTHR24024:SF15">
    <property type="entry name" value="PULMONARY SURFACTANT-ASSOCIATED PROTEIN D"/>
    <property type="match status" value="1"/>
</dbReference>
<dbReference type="PANTHER" id="PTHR24024">
    <property type="entry name" value="PULMONARY SURFACTANT-ASSOCIATED PROTEIN A"/>
    <property type="match status" value="1"/>
</dbReference>
<evidence type="ECO:0000256" key="1">
    <source>
        <dbReference type="ARBA" id="ARBA00022729"/>
    </source>
</evidence>
<evidence type="ECO:0000256" key="7">
    <source>
        <dbReference type="SAM" id="SignalP"/>
    </source>
</evidence>
<feature type="region of interest" description="Disordered" evidence="6">
    <location>
        <begin position="102"/>
        <end position="146"/>
    </location>
</feature>
<evidence type="ECO:0000256" key="3">
    <source>
        <dbReference type="ARBA" id="ARBA00022837"/>
    </source>
</evidence>
<evidence type="ECO:0000256" key="4">
    <source>
        <dbReference type="ARBA" id="ARBA00023119"/>
    </source>
</evidence>
<dbReference type="Proteomes" id="UP001501920">
    <property type="component" value="Chromosome 2"/>
</dbReference>
<keyword evidence="10" id="KW-1185">Reference proteome</keyword>
<proteinExistence type="predicted"/>
<dbReference type="InterPro" id="IPR051077">
    <property type="entry name" value="Ca-dependent_lectin"/>
</dbReference>
<reference evidence="9 10" key="1">
    <citation type="submission" date="2020-10" db="EMBL/GenBank/DDBJ databases">
        <title>Pygocentrus nattereri (red-bellied piranha) genome, fPygNat1, primary haplotype.</title>
        <authorList>
            <person name="Myers G."/>
            <person name="Meyer A."/>
            <person name="Karagic N."/>
            <person name="Pippel M."/>
            <person name="Winkler S."/>
            <person name="Tracey A."/>
            <person name="Wood J."/>
            <person name="Formenti G."/>
            <person name="Howe K."/>
            <person name="Fedrigo O."/>
            <person name="Jarvis E.D."/>
        </authorList>
    </citation>
    <scope>NUCLEOTIDE SEQUENCE [LARGE SCALE GENOMIC DNA]</scope>
</reference>
<keyword evidence="5" id="KW-1015">Disulfide bond</keyword>
<keyword evidence="1 7" id="KW-0732">Signal</keyword>
<dbReference type="InterPro" id="IPR001304">
    <property type="entry name" value="C-type_lectin-like"/>
</dbReference>
<dbReference type="InterPro" id="IPR018378">
    <property type="entry name" value="C-type_lectin_CS"/>
</dbReference>
<dbReference type="GO" id="GO:0005771">
    <property type="term" value="C:multivesicular body"/>
    <property type="evidence" value="ECO:0007669"/>
    <property type="project" value="TreeGrafter"/>
</dbReference>
<dbReference type="GeneTree" id="ENSGT00940000154368"/>
<dbReference type="AlphaFoldDB" id="A0AAR2LYT9"/>
<evidence type="ECO:0000256" key="5">
    <source>
        <dbReference type="ARBA" id="ARBA00023157"/>
    </source>
</evidence>
<dbReference type="PROSITE" id="PS00615">
    <property type="entry name" value="C_TYPE_LECTIN_1"/>
    <property type="match status" value="1"/>
</dbReference>
<evidence type="ECO:0000256" key="2">
    <source>
        <dbReference type="ARBA" id="ARBA00022734"/>
    </source>
</evidence>
<sequence length="295" mass="31312">MALFSQTFTALLLLQLELHLFGGSEAAAPQTLSCPAPAGVPGTPGHNGLPGRDGRDGRDGAAGPKGEKGELGMWVQCRVTERIREASENRGQQESDHCALISGLSVQGPPGKAGPAGRAGLVGPVGPRGPQGPKGDPGSPGSVSNDLITSLQSEVQALKARLTVAEKILSFSTFRKVGQKLFLMHRTEATFDRGQKLCTDAGWTLAVPRKEAENKALSEMIAQVAASHAYIGATDREKEGQFVDVHKAPLTFTKWKNGEPNNNNGSEHCAGIYTSGEWNDFNCDINRKIICETES</sequence>
<evidence type="ECO:0000313" key="10">
    <source>
        <dbReference type="Proteomes" id="UP001501920"/>
    </source>
</evidence>
<evidence type="ECO:0000313" key="9">
    <source>
        <dbReference type="Ensembl" id="ENSPNAP00000081725.1"/>
    </source>
</evidence>
<dbReference type="SUPFAM" id="SSF56436">
    <property type="entry name" value="C-type lectin-like"/>
    <property type="match status" value="1"/>
</dbReference>
<organism evidence="9 10">
    <name type="scientific">Pygocentrus nattereri</name>
    <name type="common">Red-bellied piranha</name>
    <dbReference type="NCBI Taxonomy" id="42514"/>
    <lineage>
        <taxon>Eukaryota</taxon>
        <taxon>Metazoa</taxon>
        <taxon>Chordata</taxon>
        <taxon>Craniata</taxon>
        <taxon>Vertebrata</taxon>
        <taxon>Euteleostomi</taxon>
        <taxon>Actinopterygii</taxon>
        <taxon>Neopterygii</taxon>
        <taxon>Teleostei</taxon>
        <taxon>Ostariophysi</taxon>
        <taxon>Characiformes</taxon>
        <taxon>Characoidei</taxon>
        <taxon>Pygocentrus</taxon>
    </lineage>
</organism>
<dbReference type="PROSITE" id="PS50041">
    <property type="entry name" value="C_TYPE_LECTIN_2"/>
    <property type="match status" value="1"/>
</dbReference>
<name>A0AAR2LYT9_PYGNA</name>
<dbReference type="Pfam" id="PF00059">
    <property type="entry name" value="Lectin_C"/>
    <property type="match status" value="1"/>
</dbReference>
<dbReference type="SMART" id="SM00034">
    <property type="entry name" value="CLECT"/>
    <property type="match status" value="1"/>
</dbReference>
<dbReference type="GO" id="GO:0005615">
    <property type="term" value="C:extracellular space"/>
    <property type="evidence" value="ECO:0007669"/>
    <property type="project" value="TreeGrafter"/>
</dbReference>
<reference evidence="9" key="2">
    <citation type="submission" date="2025-08" db="UniProtKB">
        <authorList>
            <consortium name="Ensembl"/>
        </authorList>
    </citation>
    <scope>IDENTIFICATION</scope>
</reference>
<feature type="signal peptide" evidence="7">
    <location>
        <begin position="1"/>
        <end position="26"/>
    </location>
</feature>
<evidence type="ECO:0000259" key="8">
    <source>
        <dbReference type="PROSITE" id="PS50041"/>
    </source>
</evidence>
<dbReference type="GO" id="GO:0005581">
    <property type="term" value="C:collagen trimer"/>
    <property type="evidence" value="ECO:0007669"/>
    <property type="project" value="UniProtKB-KW"/>
</dbReference>
<accession>A0AAR2LYT9</accession>
<dbReference type="GO" id="GO:0030246">
    <property type="term" value="F:carbohydrate binding"/>
    <property type="evidence" value="ECO:0007669"/>
    <property type="project" value="UniProtKB-KW"/>
</dbReference>
<evidence type="ECO:0000256" key="6">
    <source>
        <dbReference type="SAM" id="MobiDB-lite"/>
    </source>
</evidence>
<dbReference type="Gene3D" id="3.10.100.10">
    <property type="entry name" value="Mannose-Binding Protein A, subunit A"/>
    <property type="match status" value="1"/>
</dbReference>
<keyword evidence="3" id="KW-0106">Calcium</keyword>
<keyword evidence="4" id="KW-0176">Collagen</keyword>
<feature type="domain" description="C-type lectin" evidence="8">
    <location>
        <begin position="177"/>
        <end position="292"/>
    </location>
</feature>